<dbReference type="Pfam" id="PF01476">
    <property type="entry name" value="LysM"/>
    <property type="match status" value="1"/>
</dbReference>
<dbReference type="Gene3D" id="3.10.350.10">
    <property type="entry name" value="LysM domain"/>
    <property type="match status" value="1"/>
</dbReference>
<gene>
    <name evidence="3" type="ORF">GA0061103_4866</name>
</gene>
<dbReference type="PROSITE" id="PS51782">
    <property type="entry name" value="LYSM"/>
    <property type="match status" value="1"/>
</dbReference>
<dbReference type="SUPFAM" id="SSF54106">
    <property type="entry name" value="LysM domain"/>
    <property type="match status" value="1"/>
</dbReference>
<feature type="compositionally biased region" description="Basic residues" evidence="1">
    <location>
        <begin position="93"/>
        <end position="103"/>
    </location>
</feature>
<name>A0A1C3W5U1_9HYPH</name>
<organism evidence="3 4">
    <name type="scientific">Rhizobium multihospitium</name>
    <dbReference type="NCBI Taxonomy" id="410764"/>
    <lineage>
        <taxon>Bacteria</taxon>
        <taxon>Pseudomonadati</taxon>
        <taxon>Pseudomonadota</taxon>
        <taxon>Alphaproteobacteria</taxon>
        <taxon>Hyphomicrobiales</taxon>
        <taxon>Rhizobiaceae</taxon>
        <taxon>Rhizobium/Agrobacterium group</taxon>
        <taxon>Rhizobium</taxon>
    </lineage>
</organism>
<protein>
    <submittedName>
        <fullName evidence="3">LysM domain-containing protein</fullName>
    </submittedName>
</protein>
<dbReference type="PANTHER" id="PTHR34700:SF4">
    <property type="entry name" value="PHAGE-LIKE ELEMENT PBSX PROTEIN XKDP"/>
    <property type="match status" value="1"/>
</dbReference>
<reference evidence="4" key="1">
    <citation type="submission" date="2016-08" db="EMBL/GenBank/DDBJ databases">
        <authorList>
            <person name="Varghese N."/>
            <person name="Submissions Spin"/>
        </authorList>
    </citation>
    <scope>NUCLEOTIDE SEQUENCE [LARGE SCALE GENOMIC DNA]</scope>
    <source>
        <strain evidence="4">HAMBI 2975</strain>
    </source>
</reference>
<sequence length="394" mass="42244">MTGAPANYPIPLNNTRGKSMIGTRYQIKAGDTLWSIAHEHLGHGAQWPRIWRYNNRRDVIRATGHGIPDPDLIHAGNTILIPVLPGQREHGSNGHHHKPHTSQHHNPSTSATTPAPHSASPQPLRTDNPATELKKELPHVYSPISIKYRLNDLTMPVIETPTATIEFRMTGDVVLMTDKRYPATYVSNGGRLETQISQQANVAFGQLVGDTRFIYDSKKKEVTVRSMLVSQSTTPNAAATAVGVEFSSSSPIPKLRAEVRFSKLQGRIGPFHYVAMSVAFVILITPKAQIPPSAPSPQAVRDAVRVREPEEGTNWSRVIGTGLVIGAGVIVVGTLVEDFFSGGVGVADDPASFAAAGASLTRGLAMLRGAATTALPRAMVPAAVHVGARVGLAH</sequence>
<keyword evidence="4" id="KW-1185">Reference proteome</keyword>
<dbReference type="Proteomes" id="UP000199101">
    <property type="component" value="Unassembled WGS sequence"/>
</dbReference>
<proteinExistence type="predicted"/>
<dbReference type="InterPro" id="IPR018392">
    <property type="entry name" value="LysM"/>
</dbReference>
<evidence type="ECO:0000313" key="3">
    <source>
        <dbReference type="EMBL" id="SCB35084.1"/>
    </source>
</evidence>
<dbReference type="InterPro" id="IPR036779">
    <property type="entry name" value="LysM_dom_sf"/>
</dbReference>
<evidence type="ECO:0000256" key="1">
    <source>
        <dbReference type="SAM" id="MobiDB-lite"/>
    </source>
</evidence>
<dbReference type="EMBL" id="FMAG01000004">
    <property type="protein sequence ID" value="SCB35084.1"/>
    <property type="molecule type" value="Genomic_DNA"/>
</dbReference>
<dbReference type="CDD" id="cd00118">
    <property type="entry name" value="LysM"/>
    <property type="match status" value="1"/>
</dbReference>
<feature type="region of interest" description="Disordered" evidence="1">
    <location>
        <begin position="84"/>
        <end position="129"/>
    </location>
</feature>
<accession>A0A1C3W5U1</accession>
<dbReference type="STRING" id="410764.GA0061103_4866"/>
<feature type="domain" description="LysM" evidence="2">
    <location>
        <begin position="23"/>
        <end position="81"/>
    </location>
</feature>
<dbReference type="InterPro" id="IPR052196">
    <property type="entry name" value="Bact_Kbp"/>
</dbReference>
<evidence type="ECO:0000313" key="4">
    <source>
        <dbReference type="Proteomes" id="UP000199101"/>
    </source>
</evidence>
<dbReference type="SMART" id="SM00257">
    <property type="entry name" value="LysM"/>
    <property type="match status" value="1"/>
</dbReference>
<feature type="compositionally biased region" description="Polar residues" evidence="1">
    <location>
        <begin position="104"/>
        <end position="129"/>
    </location>
</feature>
<evidence type="ECO:0000259" key="2">
    <source>
        <dbReference type="PROSITE" id="PS51782"/>
    </source>
</evidence>
<dbReference type="AlphaFoldDB" id="A0A1C3W5U1"/>
<dbReference type="PANTHER" id="PTHR34700">
    <property type="entry name" value="POTASSIUM BINDING PROTEIN KBP"/>
    <property type="match status" value="1"/>
</dbReference>